<comment type="function">
    <text evidence="1">Catalyzes the 2-thiolation of uridine at the wobble position (U34) of mitochondrial tRNA(Lys), tRNA(Glu) and tRNA(Gln). Required for the formation of 5-taurinomethyl-2-thiouridine (tm5s2U) of mitochondrial tRNA(Lys), tRNA(Glu), and tRNA(Gln) at the wobble position. ATP is required to activate the C2 atom of the wobble base.</text>
</comment>
<keyword evidence="6" id="KW-0819">tRNA processing</keyword>
<protein>
    <recommendedName>
        <fullName evidence="3">tRNA-5-taurinomethyluridine 2-sulfurtransferase</fullName>
        <ecNumber evidence="3">2.8.1.14</ecNumber>
    </recommendedName>
</protein>
<evidence type="ECO:0000256" key="2">
    <source>
        <dbReference type="ARBA" id="ARBA00006191"/>
    </source>
</evidence>
<dbReference type="Pfam" id="PF20259">
    <property type="entry name" value="tRNA_Me_trans_M"/>
    <property type="match status" value="1"/>
</dbReference>
<keyword evidence="8" id="KW-0067">ATP-binding</keyword>
<proteinExistence type="inferred from homology"/>
<dbReference type="GO" id="GO:0005524">
    <property type="term" value="F:ATP binding"/>
    <property type="evidence" value="ECO:0007669"/>
    <property type="project" value="UniProtKB-KW"/>
</dbReference>
<organism evidence="14 15">
    <name type="scientific">Schizosaccharomyces osmophilus</name>
    <dbReference type="NCBI Taxonomy" id="2545709"/>
    <lineage>
        <taxon>Eukaryota</taxon>
        <taxon>Fungi</taxon>
        <taxon>Dikarya</taxon>
        <taxon>Ascomycota</taxon>
        <taxon>Taphrinomycotina</taxon>
        <taxon>Schizosaccharomycetes</taxon>
        <taxon>Schizosaccharomycetales</taxon>
        <taxon>Schizosaccharomycetaceae</taxon>
        <taxon>Schizosaccharomyces</taxon>
    </lineage>
</organism>
<reference evidence="14 15" key="1">
    <citation type="journal article" date="2023" name="G3 (Bethesda)">
        <title>A high-quality reference genome for the fission yeast Schizosaccharomyces osmophilus.</title>
        <authorList>
            <person name="Jia G.S."/>
            <person name="Zhang W.C."/>
            <person name="Liang Y."/>
            <person name="Liu X.H."/>
            <person name="Rhind N."/>
            <person name="Pidoux A."/>
            <person name="Brysch-Herzberg M."/>
            <person name="Du L.L."/>
        </authorList>
    </citation>
    <scope>NUCLEOTIDE SEQUENCE [LARGE SCALE GENOMIC DNA]</scope>
    <source>
        <strain evidence="14 15">CBS 15793</strain>
    </source>
</reference>
<dbReference type="KEGG" id="som:SOMG_02008"/>
<dbReference type="Gene3D" id="3.40.50.620">
    <property type="entry name" value="HUPs"/>
    <property type="match status" value="1"/>
</dbReference>
<evidence type="ECO:0000256" key="4">
    <source>
        <dbReference type="ARBA" id="ARBA00022555"/>
    </source>
</evidence>
<dbReference type="RefSeq" id="XP_056035070.1">
    <property type="nucleotide sequence ID" value="XM_056180801.1"/>
</dbReference>
<dbReference type="PANTHER" id="PTHR11933:SF5">
    <property type="entry name" value="MITOCHONDRIAL TRNA-SPECIFIC 2-THIOURIDYLASE 1"/>
    <property type="match status" value="1"/>
</dbReference>
<dbReference type="InterPro" id="IPR046884">
    <property type="entry name" value="MnmA-like_central"/>
</dbReference>
<dbReference type="CDD" id="cd01998">
    <property type="entry name" value="MnmA_TRMU-like"/>
    <property type="match status" value="1"/>
</dbReference>
<sequence>MKITKAFCQNAKTFVRGWKAEPFQVQWPRKQDKVFVAMSGGVDSSYSAYLLKRQELNVEGVFMRNWLDEEDAPGGCPAERDWLLVQKICKQLEIPIRRFNFEKEYWNRVFEPSLEQYERGCTPNPDVPCNRYVKFGALYEALEKEVSREGQQWWLATGHYAKTMRNERDDRVALCLPKDRWKDQTLFLCTVQEKALQRTIFPLHNLEKKEVKRMAAEAGLQESVERLESQGLCFVSPNVGSHFRNFLGRYLNFSNEPIRVVAKGRVVGVYPPSTGVWSFTIGERCGLSLPQGDPEFEGRWYIWKKESLTNTVHICRGSRNPLLFQNRIRVHPWTWSTEWIRQEASSSKGKPMECFVRVRHQQPLEPAKAWLQEDGGCVVEFETPQRALTPGQVLAMYKEETCLGGGSIAEEEP</sequence>
<evidence type="ECO:0000256" key="9">
    <source>
        <dbReference type="ARBA" id="ARBA00022884"/>
    </source>
</evidence>
<dbReference type="Gene3D" id="2.40.30.10">
    <property type="entry name" value="Translation factors"/>
    <property type="match status" value="1"/>
</dbReference>
<evidence type="ECO:0000256" key="7">
    <source>
        <dbReference type="ARBA" id="ARBA00022741"/>
    </source>
</evidence>
<keyword evidence="9" id="KW-0694">RNA-binding</keyword>
<dbReference type="NCBIfam" id="TIGR00420">
    <property type="entry name" value="trmU"/>
    <property type="match status" value="1"/>
</dbReference>
<accession>A0AAE9W8K5</accession>
<dbReference type="AlphaFoldDB" id="A0AAE9W8K5"/>
<evidence type="ECO:0000256" key="11">
    <source>
        <dbReference type="ARBA" id="ARBA00049564"/>
    </source>
</evidence>
<dbReference type="GeneID" id="80875490"/>
<dbReference type="GO" id="GO:0005739">
    <property type="term" value="C:mitochondrion"/>
    <property type="evidence" value="ECO:0007669"/>
    <property type="project" value="TreeGrafter"/>
</dbReference>
<evidence type="ECO:0000259" key="13">
    <source>
        <dbReference type="Pfam" id="PF20259"/>
    </source>
</evidence>
<dbReference type="SUPFAM" id="SSF52402">
    <property type="entry name" value="Adenine nucleotide alpha hydrolases-like"/>
    <property type="match status" value="1"/>
</dbReference>
<dbReference type="EC" id="2.8.1.14" evidence="3"/>
<dbReference type="GO" id="GO:0000049">
    <property type="term" value="F:tRNA binding"/>
    <property type="evidence" value="ECO:0007669"/>
    <property type="project" value="UniProtKB-KW"/>
</dbReference>
<keyword evidence="5" id="KW-0808">Transferase</keyword>
<evidence type="ECO:0000256" key="8">
    <source>
        <dbReference type="ARBA" id="ARBA00022840"/>
    </source>
</evidence>
<comment type="catalytic activity">
    <reaction evidence="11">
        <text>5-taurinomethyluridine(34) in tRNA + S-sulfanyl-L-cysteinyl-[protein] + AH2 + ATP = 5-taurinomethyl-2-thiouridine(34) in tRNA + L-cysteinyl-[protein] + A + AMP + diphosphate + H(+)</text>
        <dbReference type="Rhea" id="RHEA:47040"/>
        <dbReference type="Rhea" id="RHEA-COMP:10131"/>
        <dbReference type="Rhea" id="RHEA-COMP:11726"/>
        <dbReference type="Rhea" id="RHEA-COMP:11732"/>
        <dbReference type="Rhea" id="RHEA-COMP:11733"/>
        <dbReference type="ChEBI" id="CHEBI:13193"/>
        <dbReference type="ChEBI" id="CHEBI:15378"/>
        <dbReference type="ChEBI" id="CHEBI:17499"/>
        <dbReference type="ChEBI" id="CHEBI:29950"/>
        <dbReference type="ChEBI" id="CHEBI:30616"/>
        <dbReference type="ChEBI" id="CHEBI:33019"/>
        <dbReference type="ChEBI" id="CHEBI:61963"/>
        <dbReference type="ChEBI" id="CHEBI:87171"/>
        <dbReference type="ChEBI" id="CHEBI:87172"/>
        <dbReference type="ChEBI" id="CHEBI:456215"/>
        <dbReference type="EC" id="2.8.1.14"/>
    </reaction>
</comment>
<dbReference type="GO" id="GO:0016783">
    <property type="term" value="F:sulfurtransferase activity"/>
    <property type="evidence" value="ECO:0007669"/>
    <property type="project" value="InterPro"/>
</dbReference>
<evidence type="ECO:0000256" key="6">
    <source>
        <dbReference type="ARBA" id="ARBA00022694"/>
    </source>
</evidence>
<dbReference type="NCBIfam" id="NF001138">
    <property type="entry name" value="PRK00143.1"/>
    <property type="match status" value="1"/>
</dbReference>
<keyword evidence="7" id="KW-0547">Nucleotide-binding</keyword>
<evidence type="ECO:0000313" key="14">
    <source>
        <dbReference type="EMBL" id="WBW70827.1"/>
    </source>
</evidence>
<evidence type="ECO:0000256" key="1">
    <source>
        <dbReference type="ARBA" id="ARBA00003986"/>
    </source>
</evidence>
<keyword evidence="10" id="KW-1015">Disulfide bond</keyword>
<name>A0AAE9W8K5_9SCHI</name>
<dbReference type="InterPro" id="IPR023382">
    <property type="entry name" value="MnmA-like_central_sf"/>
</dbReference>
<dbReference type="InterPro" id="IPR014729">
    <property type="entry name" value="Rossmann-like_a/b/a_fold"/>
</dbReference>
<dbReference type="Pfam" id="PF20258">
    <property type="entry name" value="tRNA_Me_trans_C"/>
    <property type="match status" value="1"/>
</dbReference>
<comment type="similarity">
    <text evidence="2">Belongs to the MnmA/TRMU family.</text>
</comment>
<dbReference type="Proteomes" id="UP001212411">
    <property type="component" value="Chromosome 1"/>
</dbReference>
<evidence type="ECO:0000256" key="3">
    <source>
        <dbReference type="ARBA" id="ARBA00011953"/>
    </source>
</evidence>
<evidence type="ECO:0000313" key="15">
    <source>
        <dbReference type="Proteomes" id="UP001212411"/>
    </source>
</evidence>
<keyword evidence="15" id="KW-1185">Reference proteome</keyword>
<dbReference type="GO" id="GO:0002143">
    <property type="term" value="P:tRNA wobble position uridine thiolation"/>
    <property type="evidence" value="ECO:0007669"/>
    <property type="project" value="TreeGrafter"/>
</dbReference>
<gene>
    <name evidence="14" type="primary">slm3</name>
    <name evidence="14" type="ORF">SOMG_02008</name>
</gene>
<evidence type="ECO:0000259" key="12">
    <source>
        <dbReference type="Pfam" id="PF20258"/>
    </source>
</evidence>
<feature type="domain" description="tRNA-specific 2-thiouridylase MnmA-like C-terminal" evidence="12">
    <location>
        <begin position="337"/>
        <end position="408"/>
    </location>
</feature>
<keyword evidence="4" id="KW-0820">tRNA-binding</keyword>
<dbReference type="Pfam" id="PF03054">
    <property type="entry name" value="tRNA_Me_trans"/>
    <property type="match status" value="1"/>
</dbReference>
<dbReference type="EMBL" id="CP115611">
    <property type="protein sequence ID" value="WBW70827.1"/>
    <property type="molecule type" value="Genomic_DNA"/>
</dbReference>
<dbReference type="Gene3D" id="2.30.30.280">
    <property type="entry name" value="Adenine nucleotide alpha hydrolases-like domains"/>
    <property type="match status" value="1"/>
</dbReference>
<feature type="domain" description="tRNA-specific 2-thiouridylase MnmA-like central" evidence="13">
    <location>
        <begin position="244"/>
        <end position="316"/>
    </location>
</feature>
<evidence type="ECO:0000256" key="5">
    <source>
        <dbReference type="ARBA" id="ARBA00022679"/>
    </source>
</evidence>
<dbReference type="PANTHER" id="PTHR11933">
    <property type="entry name" value="TRNA 5-METHYLAMINOMETHYL-2-THIOURIDYLATE -METHYLTRANSFERASE"/>
    <property type="match status" value="1"/>
</dbReference>
<evidence type="ECO:0000256" key="10">
    <source>
        <dbReference type="ARBA" id="ARBA00023157"/>
    </source>
</evidence>
<dbReference type="InterPro" id="IPR004506">
    <property type="entry name" value="MnmA-like"/>
</dbReference>
<dbReference type="InterPro" id="IPR046885">
    <property type="entry name" value="MnmA-like_C"/>
</dbReference>